<dbReference type="AlphaFoldDB" id="A0AAD2JPM2"/>
<feature type="compositionally biased region" description="Basic and acidic residues" evidence="1">
    <location>
        <begin position="80"/>
        <end position="99"/>
    </location>
</feature>
<reference evidence="3" key="1">
    <citation type="submission" date="2023-08" db="EMBL/GenBank/DDBJ databases">
        <authorList>
            <person name="Audoor S."/>
            <person name="Bilcke G."/>
        </authorList>
    </citation>
    <scope>NUCLEOTIDE SEQUENCE</scope>
</reference>
<evidence type="ECO:0000313" key="3">
    <source>
        <dbReference type="EMBL" id="CAJ1970089.1"/>
    </source>
</evidence>
<evidence type="ECO:0000256" key="2">
    <source>
        <dbReference type="SAM" id="Phobius"/>
    </source>
</evidence>
<accession>A0AAD2JPM2</accession>
<feature type="compositionally biased region" description="Pro residues" evidence="1">
    <location>
        <begin position="64"/>
        <end position="74"/>
    </location>
</feature>
<feature type="region of interest" description="Disordered" evidence="1">
    <location>
        <begin position="300"/>
        <end position="326"/>
    </location>
</feature>
<comment type="caution">
    <text evidence="3">The sequence shown here is derived from an EMBL/GenBank/DDBJ whole genome shotgun (WGS) entry which is preliminary data.</text>
</comment>
<keyword evidence="4" id="KW-1185">Reference proteome</keyword>
<feature type="region of interest" description="Disordered" evidence="1">
    <location>
        <begin position="124"/>
        <end position="143"/>
    </location>
</feature>
<protein>
    <submittedName>
        <fullName evidence="3">Uncharacterized protein</fullName>
    </submittedName>
</protein>
<feature type="transmembrane region" description="Helical" evidence="2">
    <location>
        <begin position="273"/>
        <end position="293"/>
    </location>
</feature>
<dbReference type="EMBL" id="CAKOGP040002458">
    <property type="protein sequence ID" value="CAJ1970089.1"/>
    <property type="molecule type" value="Genomic_DNA"/>
</dbReference>
<evidence type="ECO:0000256" key="1">
    <source>
        <dbReference type="SAM" id="MobiDB-lite"/>
    </source>
</evidence>
<sequence>MSNTTGADKNTEDAIESMQSATSSSRVNESMSSSAASSSGDSGTFHTSTASTERPSGGSSVRPPGGPSGRPPRPSLSSSLRKETRERRLSAFLEADRRASQLRNSNHSIEEEIEAQNRRFSSFRERRASDISNSTRSAQEEMEARRIAPRLTSFLGRSMAEFDDTLNALGLDESDGESVSSDSVFLAQASFYDAARRTSGRASVASEASAVRSSRVGYRPSLLQMSAESVSEGSDSASLGSSSAIFPPSKPAQPPLESSSKTIMAPVSKQNRANWRVLGFLLLICAIFAIISATSPSASASAKSFPLESPSEEARSTDRKKTPRSYASSMPEFSIGMLHNSFEALVGDDIHRPGSSQYLAASWIMENDPHRHQSTLEQLEQRFLLACFYFASTDNCRVPWLSCNYALASSSPSVSAPRQRTTMFGYRSINQEGTSSSEAELANSTTTPSTSAQSCNFKKPVYGENGNITAYETTHSLRWLSGYSECKWAGITCKLEESDDLSLDKELPTNPVVEINLGGQIQYETIVTEILRLPDLQSLIY</sequence>
<feature type="compositionally biased region" description="Low complexity" evidence="1">
    <location>
        <begin position="54"/>
        <end position="63"/>
    </location>
</feature>
<gene>
    <name evidence="3" type="ORF">CYCCA115_LOCUS24112</name>
</gene>
<feature type="region of interest" description="Disordered" evidence="1">
    <location>
        <begin position="1"/>
        <end position="119"/>
    </location>
</feature>
<keyword evidence="2" id="KW-0472">Membrane</keyword>
<dbReference type="Proteomes" id="UP001295423">
    <property type="component" value="Unassembled WGS sequence"/>
</dbReference>
<evidence type="ECO:0000313" key="4">
    <source>
        <dbReference type="Proteomes" id="UP001295423"/>
    </source>
</evidence>
<proteinExistence type="predicted"/>
<keyword evidence="2" id="KW-0812">Transmembrane</keyword>
<feature type="compositionally biased region" description="Low complexity" evidence="1">
    <location>
        <begin position="227"/>
        <end position="244"/>
    </location>
</feature>
<feature type="compositionally biased region" description="Low complexity" evidence="1">
    <location>
        <begin position="23"/>
        <end position="42"/>
    </location>
</feature>
<feature type="compositionally biased region" description="Polar residues" evidence="1">
    <location>
        <begin position="44"/>
        <end position="53"/>
    </location>
</feature>
<organism evidence="3 4">
    <name type="scientific">Cylindrotheca closterium</name>
    <dbReference type="NCBI Taxonomy" id="2856"/>
    <lineage>
        <taxon>Eukaryota</taxon>
        <taxon>Sar</taxon>
        <taxon>Stramenopiles</taxon>
        <taxon>Ochrophyta</taxon>
        <taxon>Bacillariophyta</taxon>
        <taxon>Bacillariophyceae</taxon>
        <taxon>Bacillariophycidae</taxon>
        <taxon>Bacillariales</taxon>
        <taxon>Bacillariaceae</taxon>
        <taxon>Cylindrotheca</taxon>
    </lineage>
</organism>
<feature type="region of interest" description="Disordered" evidence="1">
    <location>
        <begin position="227"/>
        <end position="261"/>
    </location>
</feature>
<keyword evidence="2" id="KW-1133">Transmembrane helix</keyword>
<name>A0AAD2JPM2_9STRA</name>